<dbReference type="Gene3D" id="2.40.170.20">
    <property type="entry name" value="TonB-dependent receptor, beta-barrel domain"/>
    <property type="match status" value="1"/>
</dbReference>
<comment type="subcellular location">
    <subcellularLocation>
        <location evidence="1 11">Cell outer membrane</location>
        <topology evidence="1 11">Multi-pass membrane protein</topology>
    </subcellularLocation>
</comment>
<keyword evidence="5 11" id="KW-0812">Transmembrane</keyword>
<keyword evidence="7" id="KW-0406">Ion transport</keyword>
<comment type="similarity">
    <text evidence="11 12">Belongs to the TonB-dependent receptor family.</text>
</comment>
<keyword evidence="9 11" id="KW-0472">Membrane</keyword>
<keyword evidence="4" id="KW-0410">Iron transport</keyword>
<protein>
    <submittedName>
        <fullName evidence="16">TonB-dependent receptor</fullName>
    </submittedName>
</protein>
<dbReference type="AlphaFoldDB" id="A0A081RAB7"/>
<dbReference type="PATRIC" id="fig|46429.4.peg.3610"/>
<dbReference type="eggNOG" id="COG4206">
    <property type="taxonomic scope" value="Bacteria"/>
</dbReference>
<dbReference type="GO" id="GO:0009279">
    <property type="term" value="C:cell outer membrane"/>
    <property type="evidence" value="ECO:0007669"/>
    <property type="project" value="UniProtKB-SubCell"/>
</dbReference>
<keyword evidence="10 11" id="KW-0998">Cell outer membrane</keyword>
<comment type="caution">
    <text evidence="16">The sequence shown here is derived from an EMBL/GenBank/DDBJ whole genome shotgun (WGS) entry which is preliminary data.</text>
</comment>
<dbReference type="Pfam" id="PF07715">
    <property type="entry name" value="Plug"/>
    <property type="match status" value="1"/>
</dbReference>
<dbReference type="RefSeq" id="WP_037455164.1">
    <property type="nucleotide sequence ID" value="NZ_JFHR01000051.1"/>
</dbReference>
<evidence type="ECO:0000256" key="6">
    <source>
        <dbReference type="ARBA" id="ARBA00023004"/>
    </source>
</evidence>
<dbReference type="Pfam" id="PF00593">
    <property type="entry name" value="TonB_dep_Rec_b-barrel"/>
    <property type="match status" value="1"/>
</dbReference>
<evidence type="ECO:0000256" key="7">
    <source>
        <dbReference type="ARBA" id="ARBA00023065"/>
    </source>
</evidence>
<dbReference type="PANTHER" id="PTHR32552">
    <property type="entry name" value="FERRICHROME IRON RECEPTOR-RELATED"/>
    <property type="match status" value="1"/>
</dbReference>
<feature type="chain" id="PRO_5001763074" evidence="13">
    <location>
        <begin position="25"/>
        <end position="726"/>
    </location>
</feature>
<dbReference type="Proteomes" id="UP000028411">
    <property type="component" value="Unassembled WGS sequence"/>
</dbReference>
<evidence type="ECO:0000256" key="13">
    <source>
        <dbReference type="SAM" id="SignalP"/>
    </source>
</evidence>
<dbReference type="OrthoDB" id="7051185at2"/>
<evidence type="ECO:0000256" key="11">
    <source>
        <dbReference type="PROSITE-ProRule" id="PRU01360"/>
    </source>
</evidence>
<keyword evidence="6" id="KW-0408">Iron</keyword>
<evidence type="ECO:0000313" key="17">
    <source>
        <dbReference type="Proteomes" id="UP000028411"/>
    </source>
</evidence>
<feature type="domain" description="TonB-dependent receptor-like beta-barrel" evidence="14">
    <location>
        <begin position="243"/>
        <end position="691"/>
    </location>
</feature>
<keyword evidence="2 11" id="KW-0813">Transport</keyword>
<proteinExistence type="inferred from homology"/>
<evidence type="ECO:0000256" key="1">
    <source>
        <dbReference type="ARBA" id="ARBA00004571"/>
    </source>
</evidence>
<keyword evidence="3 11" id="KW-1134">Transmembrane beta strand</keyword>
<evidence type="ECO:0000256" key="10">
    <source>
        <dbReference type="ARBA" id="ARBA00023237"/>
    </source>
</evidence>
<keyword evidence="16" id="KW-0675">Receptor</keyword>
<accession>A0A081RAB7</accession>
<dbReference type="PROSITE" id="PS52016">
    <property type="entry name" value="TONB_DEPENDENT_REC_3"/>
    <property type="match status" value="1"/>
</dbReference>
<sequence>MAIRHGLLIGTLVLNATFAATAMAQTDPSDASADAQKNIAIDDIVVTAQRRSESGQKVPVTIQSFDESKLQANAATTTSDLPYLVPGVTVGQTGSSQSIYIRGIGKGGSVLRYIDGVLNVFGTGQAPLGNLASLEVDKGPQSTLFGRNATGGVVQFNTKKPSQDFSADLGLGYANYDMFSGSLYATTGLTETLATDIAVNYDDQKDGWGKNIATGEDFYRQKLFSVRSKTLWEISDQFSATLSLDYSYNRGNQGGTVAPSIPFPFVYDLGSGQTYEVGKYGVNVDSKSEFHSRTGIAALRVEGDLDWAHLLSITSYQRNHSVFDIDYDGGPSPLLPVRRNDQNTAWTQELQLQSPDGSKASWVVGLFYLGLTNKLSPFSFGAPGASVLFGVPFGSAFNLVPTLGSRSYAAFGQITYPIFPDTRITLGARYTIDRVTLKGYNAIDDVIIPGSRGNTAETFRKPTFRADIQQQFTPSVMGYISYNRGYNSGGFNNILPAGFANNPSPILPETIDAYEAGLKTQFFNNRLRLNISGFYYDYRNLQLSVHESGGLATRNAAAARVKGIDVDFEARPTGRLTISGGFEWLDSEFTRYPDAPIYSVAPNGAIILDTGDAGGNRTPNAPRISYNANVRHSLPTSIGEFSTSVGMNYQSGWFADASNKFFEPKRYLVNISETWKSLDNMTSISLWVKNLGNKYYDMGFTILNPNCVCGVPGAPRTYGITVGKHF</sequence>
<keyword evidence="8 12" id="KW-0798">TonB box</keyword>
<evidence type="ECO:0000256" key="12">
    <source>
        <dbReference type="RuleBase" id="RU003357"/>
    </source>
</evidence>
<dbReference type="InterPro" id="IPR036942">
    <property type="entry name" value="Beta-barrel_TonB_sf"/>
</dbReference>
<dbReference type="GO" id="GO:0006826">
    <property type="term" value="P:iron ion transport"/>
    <property type="evidence" value="ECO:0007669"/>
    <property type="project" value="UniProtKB-KW"/>
</dbReference>
<dbReference type="SUPFAM" id="SSF56935">
    <property type="entry name" value="Porins"/>
    <property type="match status" value="1"/>
</dbReference>
<evidence type="ECO:0000256" key="2">
    <source>
        <dbReference type="ARBA" id="ARBA00022448"/>
    </source>
</evidence>
<dbReference type="InterPro" id="IPR000531">
    <property type="entry name" value="Beta-barrel_TonB"/>
</dbReference>
<feature type="signal peptide" evidence="13">
    <location>
        <begin position="1"/>
        <end position="24"/>
    </location>
</feature>
<gene>
    <name evidence="16" type="ORF">BV95_03621</name>
</gene>
<dbReference type="EMBL" id="JFHR01000051">
    <property type="protein sequence ID" value="KEQ52140.1"/>
    <property type="molecule type" value="Genomic_DNA"/>
</dbReference>
<organism evidence="16 17">
    <name type="scientific">Sphingobium chlorophenolicum</name>
    <dbReference type="NCBI Taxonomy" id="46429"/>
    <lineage>
        <taxon>Bacteria</taxon>
        <taxon>Pseudomonadati</taxon>
        <taxon>Pseudomonadota</taxon>
        <taxon>Alphaproteobacteria</taxon>
        <taxon>Sphingomonadales</taxon>
        <taxon>Sphingomonadaceae</taxon>
        <taxon>Sphingobium</taxon>
    </lineage>
</organism>
<evidence type="ECO:0000256" key="5">
    <source>
        <dbReference type="ARBA" id="ARBA00022692"/>
    </source>
</evidence>
<feature type="domain" description="TonB-dependent receptor plug" evidence="15">
    <location>
        <begin position="56"/>
        <end position="153"/>
    </location>
</feature>
<evidence type="ECO:0000256" key="9">
    <source>
        <dbReference type="ARBA" id="ARBA00023136"/>
    </source>
</evidence>
<evidence type="ECO:0000256" key="3">
    <source>
        <dbReference type="ARBA" id="ARBA00022452"/>
    </source>
</evidence>
<dbReference type="CDD" id="cd01347">
    <property type="entry name" value="ligand_gated_channel"/>
    <property type="match status" value="1"/>
</dbReference>
<evidence type="ECO:0000259" key="15">
    <source>
        <dbReference type="Pfam" id="PF07715"/>
    </source>
</evidence>
<keyword evidence="13" id="KW-0732">Signal</keyword>
<dbReference type="PANTHER" id="PTHR32552:SF81">
    <property type="entry name" value="TONB-DEPENDENT OUTER MEMBRANE RECEPTOR"/>
    <property type="match status" value="1"/>
</dbReference>
<evidence type="ECO:0000256" key="4">
    <source>
        <dbReference type="ARBA" id="ARBA00022496"/>
    </source>
</evidence>
<dbReference type="InterPro" id="IPR039426">
    <property type="entry name" value="TonB-dep_rcpt-like"/>
</dbReference>
<evidence type="ECO:0000256" key="8">
    <source>
        <dbReference type="ARBA" id="ARBA00023077"/>
    </source>
</evidence>
<reference evidence="16 17" key="1">
    <citation type="submission" date="2014-02" db="EMBL/GenBank/DDBJ databases">
        <title>Whole genome sequence of Sphingobium chlorophenolicum NBRC 16172.</title>
        <authorList>
            <person name="Gan H.M."/>
            <person name="Gan H.Y."/>
            <person name="Chew T.H."/>
            <person name="Savka M.A."/>
        </authorList>
    </citation>
    <scope>NUCLEOTIDE SEQUENCE [LARGE SCALE GENOMIC DNA]</scope>
    <source>
        <strain evidence="16 17">NBRC 16172</strain>
    </source>
</reference>
<dbReference type="InterPro" id="IPR012910">
    <property type="entry name" value="Plug_dom"/>
</dbReference>
<name>A0A081RAB7_SPHCR</name>
<evidence type="ECO:0000313" key="16">
    <source>
        <dbReference type="EMBL" id="KEQ52140.1"/>
    </source>
</evidence>
<evidence type="ECO:0000259" key="14">
    <source>
        <dbReference type="Pfam" id="PF00593"/>
    </source>
</evidence>